<evidence type="ECO:0000256" key="2">
    <source>
        <dbReference type="ARBA" id="ARBA00022737"/>
    </source>
</evidence>
<dbReference type="VEuPathDB" id="AmoebaDB:NAEGRDRAFT_68422"/>
<keyword evidence="2" id="KW-0677">Repeat</keyword>
<dbReference type="SUPFAM" id="SSF51126">
    <property type="entry name" value="Pectin lyase-like"/>
    <property type="match status" value="2"/>
</dbReference>
<evidence type="ECO:0000313" key="7">
    <source>
        <dbReference type="Proteomes" id="UP000006671"/>
    </source>
</evidence>
<sequence>MFPSFSLDFDNDKLVTPTPTRAINMDLFGIDDEEVIVEEDSKTRLDLESGWFGIKQTTITPHNMILSSNSLNDSTFGITSELKTKCSLTDENEIPKSNMQKRKRNFANDDREPLRNISNNYSSSSSCDMAPKTKKKKIVAIDLDDRRAGKRTLYVSNEPSHYHSIEAALANALPYDTIQVSPGIHKVSSTITVNVEGVHITGENPANVKIICTQPVPLMSVVENYVTLSNLAFYHDCSSEIDPATSSRNTGLLEVDGPRVENSFQTQILNCYIMSSVEHGLYLTGFAEPIIANCSIMDCTKIGILFCKNASGIIKNNKILRNNYEGVTCRGKSHPILKNNDISDGKSGGIFIRDNSHPHIISNIISNNKRSGIFVSHKAKPFISRNEIHNCKENGIVLKMDAGGKIEENDIYQNAYPNVYITEDSDAEIVNNKIRDGLSFGIWAKGKCSSEIKNNSIYDNFGKNVLVSEFAKPSFHSNTIYFTGTKKQNEELRGIVLKDLCKPIFEYDHIYGHTSSGVDVGGRAGPILCSCDIHDNTKNGILVRGYASATVKDCSIYQNNNPNILSVDTSEAKIENCKVYNGKQTGISAKGNGTLKLQDTEIYSNQFTNIKLGGSSTATIFGCKISSGRQSGIWVKDDSRGSIDRCTFSGNRRENILMEISGNMNIGSHNVYDK</sequence>
<feature type="domain" description="Right handed beta helix" evidence="5">
    <location>
        <begin position="260"/>
        <end position="398"/>
    </location>
</feature>
<dbReference type="InterPro" id="IPR006626">
    <property type="entry name" value="PbH1"/>
</dbReference>
<feature type="compositionally biased region" description="Low complexity" evidence="4">
    <location>
        <begin position="116"/>
        <end position="126"/>
    </location>
</feature>
<dbReference type="NCBIfam" id="TIGR03804">
    <property type="entry name" value="para_beta_helix"/>
    <property type="match status" value="3"/>
</dbReference>
<dbReference type="InterPro" id="IPR011050">
    <property type="entry name" value="Pectin_lyase_fold/virulence"/>
</dbReference>
<proteinExistence type="predicted"/>
<reference evidence="6 7" key="1">
    <citation type="journal article" date="2010" name="Cell">
        <title>The genome of Naegleria gruberi illuminates early eukaryotic versatility.</title>
        <authorList>
            <person name="Fritz-Laylin L.K."/>
            <person name="Prochnik S.E."/>
            <person name="Ginger M.L."/>
            <person name="Dacks J.B."/>
            <person name="Carpenter M.L."/>
            <person name="Field M.C."/>
            <person name="Kuo A."/>
            <person name="Paredez A."/>
            <person name="Chapman J."/>
            <person name="Pham J."/>
            <person name="Shu S."/>
            <person name="Neupane R."/>
            <person name="Cipriano M."/>
            <person name="Mancuso J."/>
            <person name="Tu H."/>
            <person name="Salamov A."/>
            <person name="Lindquist E."/>
            <person name="Shapiro H."/>
            <person name="Lucas S."/>
            <person name="Grigoriev I.V."/>
            <person name="Cande W.Z."/>
            <person name="Fulton C."/>
            <person name="Rokhsar D.S."/>
            <person name="Dawson S.C."/>
        </authorList>
    </citation>
    <scope>NUCLEOTIDE SEQUENCE [LARGE SCALE GENOMIC DNA]</scope>
    <source>
        <strain evidence="6 7">NEG-M</strain>
    </source>
</reference>
<dbReference type="PANTHER" id="PTHR22990:SF15">
    <property type="entry name" value="F-BOX ONLY PROTEIN 10"/>
    <property type="match status" value="1"/>
</dbReference>
<evidence type="ECO:0000259" key="5">
    <source>
        <dbReference type="Pfam" id="PF13229"/>
    </source>
</evidence>
<dbReference type="AlphaFoldDB" id="D2VHR8"/>
<dbReference type="OMA" id="IANCSIM"/>
<dbReference type="InterPro" id="IPR012334">
    <property type="entry name" value="Pectin_lyas_fold"/>
</dbReference>
<accession>D2VHR8</accession>
<dbReference type="RefSeq" id="XP_002676465.1">
    <property type="nucleotide sequence ID" value="XM_002676419.1"/>
</dbReference>
<evidence type="ECO:0000313" key="6">
    <source>
        <dbReference type="EMBL" id="EFC43721.1"/>
    </source>
</evidence>
<dbReference type="SMART" id="SM00710">
    <property type="entry name" value="PbH1"/>
    <property type="match status" value="11"/>
</dbReference>
<dbReference type="STRING" id="5762.D2VHR8"/>
<evidence type="ECO:0000256" key="1">
    <source>
        <dbReference type="ARBA" id="ARBA00004906"/>
    </source>
</evidence>
<name>D2VHR8_NAEGR</name>
<dbReference type="EMBL" id="GG738872">
    <property type="protein sequence ID" value="EFC43721.1"/>
    <property type="molecule type" value="Genomic_DNA"/>
</dbReference>
<gene>
    <name evidence="6" type="ORF">NAEGRDRAFT_68422</name>
</gene>
<dbReference type="Gene3D" id="2.160.20.10">
    <property type="entry name" value="Single-stranded right-handed beta-helix, Pectin lyase-like"/>
    <property type="match status" value="3"/>
</dbReference>
<dbReference type="GeneID" id="8862237"/>
<comment type="pathway">
    <text evidence="1">Protein modification; protein ubiquitination.</text>
</comment>
<dbReference type="InterPro" id="IPR022441">
    <property type="entry name" value="Para_beta_helix_rpt-2"/>
</dbReference>
<dbReference type="InterPro" id="IPR039448">
    <property type="entry name" value="Beta_helix"/>
</dbReference>
<keyword evidence="7" id="KW-1185">Reference proteome</keyword>
<dbReference type="Pfam" id="PF13229">
    <property type="entry name" value="Beta_helix"/>
    <property type="match status" value="2"/>
</dbReference>
<dbReference type="PANTHER" id="PTHR22990">
    <property type="entry name" value="F-BOX ONLY PROTEIN"/>
    <property type="match status" value="1"/>
</dbReference>
<evidence type="ECO:0000256" key="3">
    <source>
        <dbReference type="ARBA" id="ARBA00022786"/>
    </source>
</evidence>
<feature type="domain" description="Right handed beta helix" evidence="5">
    <location>
        <begin position="494"/>
        <end position="616"/>
    </location>
</feature>
<dbReference type="KEGG" id="ngr:NAEGRDRAFT_68422"/>
<dbReference type="OrthoDB" id="427974at2759"/>
<dbReference type="InterPro" id="IPR051550">
    <property type="entry name" value="SCF-Subunits/Alg-Epimerases"/>
</dbReference>
<keyword evidence="3" id="KW-0833">Ubl conjugation pathway</keyword>
<dbReference type="GO" id="GO:0006511">
    <property type="term" value="P:ubiquitin-dependent protein catabolic process"/>
    <property type="evidence" value="ECO:0007669"/>
    <property type="project" value="TreeGrafter"/>
</dbReference>
<organism evidence="7">
    <name type="scientific">Naegleria gruberi</name>
    <name type="common">Amoeba</name>
    <dbReference type="NCBI Taxonomy" id="5762"/>
    <lineage>
        <taxon>Eukaryota</taxon>
        <taxon>Discoba</taxon>
        <taxon>Heterolobosea</taxon>
        <taxon>Tetramitia</taxon>
        <taxon>Eutetramitia</taxon>
        <taxon>Vahlkampfiidae</taxon>
        <taxon>Naegleria</taxon>
    </lineage>
</organism>
<dbReference type="eggNOG" id="KOG1777">
    <property type="taxonomic scope" value="Eukaryota"/>
</dbReference>
<dbReference type="Proteomes" id="UP000006671">
    <property type="component" value="Unassembled WGS sequence"/>
</dbReference>
<evidence type="ECO:0000256" key="4">
    <source>
        <dbReference type="SAM" id="MobiDB-lite"/>
    </source>
</evidence>
<protein>
    <submittedName>
        <fullName evidence="6">Predicted protein</fullName>
    </submittedName>
</protein>
<feature type="region of interest" description="Disordered" evidence="4">
    <location>
        <begin position="105"/>
        <end position="129"/>
    </location>
</feature>
<dbReference type="InParanoid" id="D2VHR8"/>